<dbReference type="EMBL" id="CALOZG010000005">
    <property type="protein sequence ID" value="CAH4027724.1"/>
    <property type="molecule type" value="Genomic_DNA"/>
</dbReference>
<keyword evidence="10" id="KW-1185">Reference proteome</keyword>
<evidence type="ECO:0000313" key="9">
    <source>
        <dbReference type="EMBL" id="CAH4027724.1"/>
    </source>
</evidence>
<dbReference type="Gene3D" id="3.40.80.10">
    <property type="entry name" value="Peptidoglycan recognition protein-like"/>
    <property type="match status" value="1"/>
</dbReference>
<evidence type="ECO:0000256" key="5">
    <source>
        <dbReference type="ARBA" id="ARBA00069708"/>
    </source>
</evidence>
<evidence type="ECO:0000256" key="4">
    <source>
        <dbReference type="ARBA" id="ARBA00022859"/>
    </source>
</evidence>
<dbReference type="GO" id="GO:0008745">
    <property type="term" value="F:N-acetylmuramoyl-L-alanine amidase activity"/>
    <property type="evidence" value="ECO:0007669"/>
    <property type="project" value="InterPro"/>
</dbReference>
<evidence type="ECO:0000256" key="6">
    <source>
        <dbReference type="SAM" id="SignalP"/>
    </source>
</evidence>
<sequence length="232" mass="26611">MVYIFYLELLMCTVTFAKSVPADFKEEPLENEVITYDFPFVRRGKWNARKPKHTLHLNVPVPYVVIHHSYSPPACEDGISCAQAMRSMQNYHMDEHEWWDIGYNFGIGGDGAAYEGRGWTVLGAHSLRFNNYSLGICLIGDWRYKVPPARQIKTAKELISTGVDLGFIKTDYKLIGHRQVRETECPGDALYEEIKQWKNYSPFPATVTDLPDVVEIPESIRGQWKENGTMKS</sequence>
<dbReference type="CDD" id="cd06583">
    <property type="entry name" value="PGRP"/>
    <property type="match status" value="1"/>
</dbReference>
<organism evidence="9 10">
    <name type="scientific">Pieris brassicae</name>
    <name type="common">White butterfly</name>
    <name type="synonym">Large white butterfly</name>
    <dbReference type="NCBI Taxonomy" id="7116"/>
    <lineage>
        <taxon>Eukaryota</taxon>
        <taxon>Metazoa</taxon>
        <taxon>Ecdysozoa</taxon>
        <taxon>Arthropoda</taxon>
        <taxon>Hexapoda</taxon>
        <taxon>Insecta</taxon>
        <taxon>Pterygota</taxon>
        <taxon>Neoptera</taxon>
        <taxon>Endopterygota</taxon>
        <taxon>Lepidoptera</taxon>
        <taxon>Glossata</taxon>
        <taxon>Ditrysia</taxon>
        <taxon>Papilionoidea</taxon>
        <taxon>Pieridae</taxon>
        <taxon>Pierinae</taxon>
        <taxon>Pieris</taxon>
    </lineage>
</organism>
<dbReference type="InterPro" id="IPR036505">
    <property type="entry name" value="Amidase/PGRP_sf"/>
</dbReference>
<comment type="subunit">
    <text evidence="2">Monomer.</text>
</comment>
<evidence type="ECO:0000256" key="3">
    <source>
        <dbReference type="ARBA" id="ARBA00022588"/>
    </source>
</evidence>
<gene>
    <name evidence="9" type="ORF">PIBRA_LOCUS4852</name>
</gene>
<dbReference type="InterPro" id="IPR015510">
    <property type="entry name" value="PGRP"/>
</dbReference>
<dbReference type="GO" id="GO:0009253">
    <property type="term" value="P:peptidoglycan catabolic process"/>
    <property type="evidence" value="ECO:0007669"/>
    <property type="project" value="InterPro"/>
</dbReference>
<dbReference type="PANTHER" id="PTHR11022">
    <property type="entry name" value="PEPTIDOGLYCAN RECOGNITION PROTEIN"/>
    <property type="match status" value="1"/>
</dbReference>
<comment type="similarity">
    <text evidence="1">Belongs to the N-acetylmuramoyl-L-alanine amidase 2 family.</text>
</comment>
<comment type="caution">
    <text evidence="9">The sequence shown here is derived from an EMBL/GenBank/DDBJ whole genome shotgun (WGS) entry which is preliminary data.</text>
</comment>
<evidence type="ECO:0000259" key="8">
    <source>
        <dbReference type="SMART" id="SM00701"/>
    </source>
</evidence>
<evidence type="ECO:0000256" key="1">
    <source>
        <dbReference type="ARBA" id="ARBA00007553"/>
    </source>
</evidence>
<dbReference type="FunFam" id="3.40.80.10:FF:000001">
    <property type="entry name" value="Peptidoglycan recognition protein 1"/>
    <property type="match status" value="1"/>
</dbReference>
<keyword evidence="4" id="KW-0391">Immunity</keyword>
<proteinExistence type="inferred from homology"/>
<dbReference type="Pfam" id="PF01510">
    <property type="entry name" value="Amidase_2"/>
    <property type="match status" value="1"/>
</dbReference>
<keyword evidence="6" id="KW-0732">Signal</keyword>
<feature type="domain" description="Peptidoglycan recognition protein family" evidence="8">
    <location>
        <begin position="38"/>
        <end position="181"/>
    </location>
</feature>
<dbReference type="PANTHER" id="PTHR11022:SF77">
    <property type="entry name" value="PEPTIDOGLYCAN-RECOGNITION PROTEIN LB"/>
    <property type="match status" value="1"/>
</dbReference>
<evidence type="ECO:0000259" key="7">
    <source>
        <dbReference type="SMART" id="SM00644"/>
    </source>
</evidence>
<dbReference type="SMART" id="SM00701">
    <property type="entry name" value="PGRP"/>
    <property type="match status" value="1"/>
</dbReference>
<accession>A0A9P0TGV4</accession>
<evidence type="ECO:0000256" key="2">
    <source>
        <dbReference type="ARBA" id="ARBA00011245"/>
    </source>
</evidence>
<dbReference type="Proteomes" id="UP001152562">
    <property type="component" value="Unassembled WGS sequence"/>
</dbReference>
<dbReference type="GO" id="GO:0008270">
    <property type="term" value="F:zinc ion binding"/>
    <property type="evidence" value="ECO:0007669"/>
    <property type="project" value="InterPro"/>
</dbReference>
<dbReference type="SMART" id="SM00644">
    <property type="entry name" value="Ami_2"/>
    <property type="match status" value="1"/>
</dbReference>
<keyword evidence="3" id="KW-0399">Innate immunity</keyword>
<dbReference type="InterPro" id="IPR002502">
    <property type="entry name" value="Amidase_domain"/>
</dbReference>
<reference evidence="9" key="1">
    <citation type="submission" date="2022-05" db="EMBL/GenBank/DDBJ databases">
        <authorList>
            <person name="Okamura Y."/>
        </authorList>
    </citation>
    <scope>NUCLEOTIDE SEQUENCE</scope>
</reference>
<feature type="domain" description="N-acetylmuramoyl-L-alanine amidase" evidence="7">
    <location>
        <begin position="50"/>
        <end position="187"/>
    </location>
</feature>
<dbReference type="SUPFAM" id="SSF55846">
    <property type="entry name" value="N-acetylmuramoyl-L-alanine amidase-like"/>
    <property type="match status" value="1"/>
</dbReference>
<evidence type="ECO:0000313" key="10">
    <source>
        <dbReference type="Proteomes" id="UP001152562"/>
    </source>
</evidence>
<dbReference type="AlphaFoldDB" id="A0A9P0TGV4"/>
<protein>
    <recommendedName>
        <fullName evidence="5">Peptidoglycan recognition protein</fullName>
    </recommendedName>
</protein>
<dbReference type="InterPro" id="IPR006619">
    <property type="entry name" value="PGRP_domain_met/bac"/>
</dbReference>
<name>A0A9P0TGV4_PIEBR</name>
<dbReference type="OrthoDB" id="10001926at2759"/>
<feature type="chain" id="PRO_5040217989" description="Peptidoglycan recognition protein" evidence="6">
    <location>
        <begin position="18"/>
        <end position="232"/>
    </location>
</feature>
<feature type="signal peptide" evidence="6">
    <location>
        <begin position="1"/>
        <end position="17"/>
    </location>
</feature>
<dbReference type="GO" id="GO:0045087">
    <property type="term" value="P:innate immune response"/>
    <property type="evidence" value="ECO:0007669"/>
    <property type="project" value="UniProtKB-KW"/>
</dbReference>